<proteinExistence type="predicted"/>
<feature type="region of interest" description="Disordered" evidence="3">
    <location>
        <begin position="201"/>
        <end position="230"/>
    </location>
</feature>
<dbReference type="PROSITE" id="PS51186">
    <property type="entry name" value="GNAT"/>
    <property type="match status" value="1"/>
</dbReference>
<dbReference type="Proteomes" id="UP000316225">
    <property type="component" value="Unassembled WGS sequence"/>
</dbReference>
<dbReference type="InterPro" id="IPR016181">
    <property type="entry name" value="Acyl_CoA_acyltransferase"/>
</dbReference>
<dbReference type="CDD" id="cd04301">
    <property type="entry name" value="NAT_SF"/>
    <property type="match status" value="1"/>
</dbReference>
<organism evidence="5 6">
    <name type="scientific">Paracoccus sulfuroxidans</name>
    <dbReference type="NCBI Taxonomy" id="384678"/>
    <lineage>
        <taxon>Bacteria</taxon>
        <taxon>Pseudomonadati</taxon>
        <taxon>Pseudomonadota</taxon>
        <taxon>Alphaproteobacteria</taxon>
        <taxon>Rhodobacterales</taxon>
        <taxon>Paracoccaceae</taxon>
        <taxon>Paracoccus</taxon>
    </lineage>
</organism>
<dbReference type="InterPro" id="IPR050832">
    <property type="entry name" value="Bact_Acetyltransf"/>
</dbReference>
<dbReference type="Pfam" id="PF00583">
    <property type="entry name" value="Acetyltransf_1"/>
    <property type="match status" value="1"/>
</dbReference>
<evidence type="ECO:0000256" key="1">
    <source>
        <dbReference type="ARBA" id="ARBA00022679"/>
    </source>
</evidence>
<reference evidence="5 6" key="1">
    <citation type="journal article" date="2015" name="Stand. Genomic Sci.">
        <title>Genomic Encyclopedia of Bacterial and Archaeal Type Strains, Phase III: the genomes of soil and plant-associated and newly described type strains.</title>
        <authorList>
            <person name="Whitman W.B."/>
            <person name="Woyke T."/>
            <person name="Klenk H.P."/>
            <person name="Zhou Y."/>
            <person name="Lilburn T.G."/>
            <person name="Beck B.J."/>
            <person name="De Vos P."/>
            <person name="Vandamme P."/>
            <person name="Eisen J.A."/>
            <person name="Garrity G."/>
            <person name="Hugenholtz P."/>
            <person name="Kyrpides N.C."/>
        </authorList>
    </citation>
    <scope>NUCLEOTIDE SEQUENCE [LARGE SCALE GENOMIC DNA]</scope>
    <source>
        <strain evidence="5 6">CGMCC 1.5364</strain>
    </source>
</reference>
<gene>
    <name evidence="5" type="ORF">IQ24_03233</name>
</gene>
<evidence type="ECO:0000256" key="3">
    <source>
        <dbReference type="SAM" id="MobiDB-lite"/>
    </source>
</evidence>
<comment type="caution">
    <text evidence="5">The sequence shown here is derived from an EMBL/GenBank/DDBJ whole genome shotgun (WGS) entry which is preliminary data.</text>
</comment>
<name>A0A562NG04_9RHOB</name>
<dbReference type="EMBL" id="VLKU01000011">
    <property type="protein sequence ID" value="TWI31008.1"/>
    <property type="molecule type" value="Genomic_DNA"/>
</dbReference>
<keyword evidence="2" id="KW-0012">Acyltransferase</keyword>
<dbReference type="RefSeq" id="WP_145399315.1">
    <property type="nucleotide sequence ID" value="NZ_VLKU01000011.1"/>
</dbReference>
<dbReference type="SUPFAM" id="SSF55729">
    <property type="entry name" value="Acyl-CoA N-acyltransferases (Nat)"/>
    <property type="match status" value="1"/>
</dbReference>
<keyword evidence="1 5" id="KW-0808">Transferase</keyword>
<dbReference type="GO" id="GO:0016747">
    <property type="term" value="F:acyltransferase activity, transferring groups other than amino-acyl groups"/>
    <property type="evidence" value="ECO:0007669"/>
    <property type="project" value="InterPro"/>
</dbReference>
<evidence type="ECO:0000313" key="5">
    <source>
        <dbReference type="EMBL" id="TWI31008.1"/>
    </source>
</evidence>
<dbReference type="PANTHER" id="PTHR43877">
    <property type="entry name" value="AMINOALKYLPHOSPHONATE N-ACETYLTRANSFERASE-RELATED-RELATED"/>
    <property type="match status" value="1"/>
</dbReference>
<dbReference type="AlphaFoldDB" id="A0A562NG04"/>
<sequence length="230" mass="24902">MPRPTQPFRILQGLPPHLRAAAAALYWDGFGHLLLPFAVDRRRGEALVAASLNPMQALVAVDRQGALIGLMGWRGLDGGLLSPTPAEFRLVWGPMRGHACHLATRFWRSGPATSDLIIDGIVIAPEWRQRGLARALLAHATQIAADRGHPGLRAEVEAANHPALDAYSALGFQPVARARAGWAWKRRPAHILRRPVCKAQPRPNMPETCASSVKARPERVSASAASMSSP</sequence>
<accession>A0A562NG04</accession>
<dbReference type="Gene3D" id="3.40.630.30">
    <property type="match status" value="1"/>
</dbReference>
<evidence type="ECO:0000259" key="4">
    <source>
        <dbReference type="PROSITE" id="PS51186"/>
    </source>
</evidence>
<feature type="domain" description="N-acetyltransferase" evidence="4">
    <location>
        <begin position="9"/>
        <end position="203"/>
    </location>
</feature>
<evidence type="ECO:0000256" key="2">
    <source>
        <dbReference type="ARBA" id="ARBA00023315"/>
    </source>
</evidence>
<protein>
    <submittedName>
        <fullName evidence="5">Acetyltransferase (GNAT) family protein</fullName>
    </submittedName>
</protein>
<keyword evidence="6" id="KW-1185">Reference proteome</keyword>
<dbReference type="OrthoDB" id="7771980at2"/>
<dbReference type="InterPro" id="IPR000182">
    <property type="entry name" value="GNAT_dom"/>
</dbReference>
<dbReference type="PANTHER" id="PTHR43877:SF1">
    <property type="entry name" value="ACETYLTRANSFERASE"/>
    <property type="match status" value="1"/>
</dbReference>
<evidence type="ECO:0000313" key="6">
    <source>
        <dbReference type="Proteomes" id="UP000316225"/>
    </source>
</evidence>